<dbReference type="Pfam" id="PF04912">
    <property type="entry name" value="Dynamitin"/>
    <property type="match status" value="1"/>
</dbReference>
<dbReference type="HOGENOM" id="CLU_038287_0_0_1"/>
<feature type="compositionally biased region" description="Low complexity" evidence="4">
    <location>
        <begin position="41"/>
        <end position="52"/>
    </location>
</feature>
<reference evidence="5 6" key="1">
    <citation type="submission" date="2013-05" db="EMBL/GenBank/DDBJ databases">
        <title>Drechslerella stenobrocha genome reveals carnivorous origination and mechanical trapping mechanism of predatory fungi.</title>
        <authorList>
            <person name="Liu X."/>
            <person name="Zhang W."/>
            <person name="Liu K."/>
        </authorList>
    </citation>
    <scope>NUCLEOTIDE SEQUENCE [LARGE SCALE GENOMIC DNA]</scope>
    <source>
        <strain evidence="5 6">248</strain>
    </source>
</reference>
<feature type="compositionally biased region" description="Acidic residues" evidence="4">
    <location>
        <begin position="55"/>
        <end position="64"/>
    </location>
</feature>
<protein>
    <recommendedName>
        <fullName evidence="7">Dynactin subunit 2</fullName>
    </recommendedName>
</protein>
<evidence type="ECO:0000256" key="4">
    <source>
        <dbReference type="SAM" id="MobiDB-lite"/>
    </source>
</evidence>
<dbReference type="GO" id="GO:0005869">
    <property type="term" value="C:dynactin complex"/>
    <property type="evidence" value="ECO:0007669"/>
    <property type="project" value="InterPro"/>
</dbReference>
<feature type="region of interest" description="Disordered" evidence="4">
    <location>
        <begin position="18"/>
        <end position="114"/>
    </location>
</feature>
<evidence type="ECO:0000256" key="2">
    <source>
        <dbReference type="ARBA" id="ARBA00022490"/>
    </source>
</evidence>
<evidence type="ECO:0000256" key="1">
    <source>
        <dbReference type="ARBA" id="ARBA00004496"/>
    </source>
</evidence>
<feature type="compositionally biased region" description="Acidic residues" evidence="4">
    <location>
        <begin position="193"/>
        <end position="206"/>
    </location>
</feature>
<keyword evidence="6" id="KW-1185">Reference proteome</keyword>
<evidence type="ECO:0008006" key="7">
    <source>
        <dbReference type="Google" id="ProtNLM"/>
    </source>
</evidence>
<dbReference type="EMBL" id="KI966429">
    <property type="protein sequence ID" value="EWC45274.1"/>
    <property type="molecule type" value="Genomic_DNA"/>
</dbReference>
<feature type="compositionally biased region" description="Basic residues" evidence="4">
    <location>
        <begin position="99"/>
        <end position="114"/>
    </location>
</feature>
<keyword evidence="3" id="KW-0175">Coiled coil</keyword>
<feature type="region of interest" description="Disordered" evidence="4">
    <location>
        <begin position="126"/>
        <end position="149"/>
    </location>
</feature>
<feature type="compositionally biased region" description="Polar residues" evidence="4">
    <location>
        <begin position="29"/>
        <end position="40"/>
    </location>
</feature>
<comment type="subcellular location">
    <subcellularLocation>
        <location evidence="1">Cytoplasm</location>
    </subcellularLocation>
</comment>
<feature type="compositionally biased region" description="Acidic residues" evidence="4">
    <location>
        <begin position="126"/>
        <end position="145"/>
    </location>
</feature>
<feature type="compositionally biased region" description="Basic and acidic residues" evidence="4">
    <location>
        <begin position="167"/>
        <end position="179"/>
    </location>
</feature>
<name>W7HQ48_9PEZI</name>
<feature type="region of interest" description="Disordered" evidence="4">
    <location>
        <begin position="167"/>
        <end position="206"/>
    </location>
</feature>
<evidence type="ECO:0000313" key="6">
    <source>
        <dbReference type="Proteomes" id="UP000024837"/>
    </source>
</evidence>
<organism evidence="5 6">
    <name type="scientific">Drechslerella stenobrocha 248</name>
    <dbReference type="NCBI Taxonomy" id="1043628"/>
    <lineage>
        <taxon>Eukaryota</taxon>
        <taxon>Fungi</taxon>
        <taxon>Dikarya</taxon>
        <taxon>Ascomycota</taxon>
        <taxon>Pezizomycotina</taxon>
        <taxon>Orbiliomycetes</taxon>
        <taxon>Orbiliales</taxon>
        <taxon>Orbiliaceae</taxon>
        <taxon>Drechslerella</taxon>
    </lineage>
</organism>
<gene>
    <name evidence="5" type="ORF">DRE_06001</name>
</gene>
<keyword evidence="2" id="KW-0963">Cytoplasm</keyword>
<dbReference type="InterPro" id="IPR028133">
    <property type="entry name" value="Dynamitin"/>
</dbReference>
<proteinExistence type="predicted"/>
<evidence type="ECO:0000256" key="3">
    <source>
        <dbReference type="SAM" id="Coils"/>
    </source>
</evidence>
<dbReference type="PANTHER" id="PTHR15346">
    <property type="entry name" value="DYNACTIN SUBUNIT"/>
    <property type="match status" value="1"/>
</dbReference>
<dbReference type="OrthoDB" id="4977at2759"/>
<dbReference type="AlphaFoldDB" id="W7HQ48"/>
<evidence type="ECO:0000313" key="5">
    <source>
        <dbReference type="EMBL" id="EWC45274.1"/>
    </source>
</evidence>
<sequence>MASNRKYAALPDIDISAKDVFETPDLTEESTLPTSPSRNASSRNGHHSPSSSRTDDDDGYDDESREIAHPRIHPRLARNVFANAQVDATGVDFSDRIASKRKSYRTSTRRRRRNRVDERDLELYGDDVEDEMFDDSEEGGSDGEEGVGKRLARLRREMEELKEMIEDERREKEEIRREQQQQQQQQQAGAEEAVADEAEGLDEDEDDGWERLAEIMEELMTAKGKGGGAEAGLARKLANGLQVSPPALVPGPSNDGAAADALQQSAVTANYTVTYSPHFKKAHTLAKVAEFDSRITLLERLLGISATQSLSSIPTNFAIISSLETLTQQLTVLTNTSASSLDSAARRVKGLTSDAEKLAEARKAAKVALESRRAAGEEELAMGGIPDGASYLADAENEAKINALYGTLDTIDRLSPLLPAVLDRLRSLRGVHGEAARSVQTLEAVEKRQEEMQIEIQKWKEALEKVEGAVADNEKTVGGNMRQVEQWVQVLEEKVRRL</sequence>
<dbReference type="GO" id="GO:0007017">
    <property type="term" value="P:microtubule-based process"/>
    <property type="evidence" value="ECO:0007669"/>
    <property type="project" value="InterPro"/>
</dbReference>
<dbReference type="Proteomes" id="UP000024837">
    <property type="component" value="Unassembled WGS sequence"/>
</dbReference>
<dbReference type="GO" id="GO:0005737">
    <property type="term" value="C:cytoplasm"/>
    <property type="evidence" value="ECO:0007669"/>
    <property type="project" value="UniProtKB-SubCell"/>
</dbReference>
<feature type="compositionally biased region" description="Low complexity" evidence="4">
    <location>
        <begin position="180"/>
        <end position="192"/>
    </location>
</feature>
<feature type="coiled-coil region" evidence="3">
    <location>
        <begin position="442"/>
        <end position="476"/>
    </location>
</feature>
<accession>W7HQ48</accession>